<gene>
    <name evidence="1" type="ORF">JOB18_040270</name>
</gene>
<evidence type="ECO:0000313" key="1">
    <source>
        <dbReference type="EMBL" id="KAG7461498.1"/>
    </source>
</evidence>
<reference evidence="1 2" key="1">
    <citation type="journal article" date="2021" name="Sci. Rep.">
        <title>Chromosome anchoring in Senegalese sole (Solea senegalensis) reveals sex-associated markers and genome rearrangements in flatfish.</title>
        <authorList>
            <person name="Guerrero-Cozar I."/>
            <person name="Gomez-Garrido J."/>
            <person name="Berbel C."/>
            <person name="Martinez-Blanch J.F."/>
            <person name="Alioto T."/>
            <person name="Claros M.G."/>
            <person name="Gagnaire P.A."/>
            <person name="Manchado M."/>
        </authorList>
    </citation>
    <scope>NUCLEOTIDE SEQUENCE [LARGE SCALE GENOMIC DNA]</scope>
    <source>
        <strain evidence="1">Sse05_10M</strain>
    </source>
</reference>
<keyword evidence="2" id="KW-1185">Reference proteome</keyword>
<comment type="caution">
    <text evidence="1">The sequence shown here is derived from an EMBL/GenBank/DDBJ whole genome shotgun (WGS) entry which is preliminary data.</text>
</comment>
<proteinExistence type="predicted"/>
<protein>
    <submittedName>
        <fullName evidence="1">Uncharacterized protein</fullName>
    </submittedName>
</protein>
<accession>A0AAV6PIN0</accession>
<evidence type="ECO:0000313" key="2">
    <source>
        <dbReference type="Proteomes" id="UP000693946"/>
    </source>
</evidence>
<sequence>ESPPICTKWYRLLCPQSQLGSEGPLKYEEFSTTTDHPSTFDCFYCHSSFPDSSMSCDPRCL</sequence>
<dbReference type="AlphaFoldDB" id="A0AAV6PIN0"/>
<dbReference type="EMBL" id="JAGKHQ010001048">
    <property type="protein sequence ID" value="KAG7461498.1"/>
    <property type="molecule type" value="Genomic_DNA"/>
</dbReference>
<dbReference type="Proteomes" id="UP000693946">
    <property type="component" value="Unassembled WGS sequence"/>
</dbReference>
<organism evidence="1 2">
    <name type="scientific">Solea senegalensis</name>
    <name type="common">Senegalese sole</name>
    <dbReference type="NCBI Taxonomy" id="28829"/>
    <lineage>
        <taxon>Eukaryota</taxon>
        <taxon>Metazoa</taxon>
        <taxon>Chordata</taxon>
        <taxon>Craniata</taxon>
        <taxon>Vertebrata</taxon>
        <taxon>Euteleostomi</taxon>
        <taxon>Actinopterygii</taxon>
        <taxon>Neopterygii</taxon>
        <taxon>Teleostei</taxon>
        <taxon>Neoteleostei</taxon>
        <taxon>Acanthomorphata</taxon>
        <taxon>Carangaria</taxon>
        <taxon>Pleuronectiformes</taxon>
        <taxon>Pleuronectoidei</taxon>
        <taxon>Soleidae</taxon>
        <taxon>Solea</taxon>
    </lineage>
</organism>
<name>A0AAV6PIN0_SOLSE</name>
<feature type="non-terminal residue" evidence="1">
    <location>
        <position position="1"/>
    </location>
</feature>